<feature type="domain" description="Sieve element occlusion N-terminal" evidence="1">
    <location>
        <begin position="23"/>
        <end position="85"/>
    </location>
</feature>
<dbReference type="EMBL" id="PKMF04000146">
    <property type="protein sequence ID" value="KAK7847121.1"/>
    <property type="molecule type" value="Genomic_DNA"/>
</dbReference>
<reference evidence="2 3" key="1">
    <citation type="journal article" date="2018" name="Sci. Data">
        <title>The draft genome sequence of cork oak.</title>
        <authorList>
            <person name="Ramos A.M."/>
            <person name="Usie A."/>
            <person name="Barbosa P."/>
            <person name="Barros P.M."/>
            <person name="Capote T."/>
            <person name="Chaves I."/>
            <person name="Simoes F."/>
            <person name="Abreu I."/>
            <person name="Carrasquinho I."/>
            <person name="Faro C."/>
            <person name="Guimaraes J.B."/>
            <person name="Mendonca D."/>
            <person name="Nobrega F."/>
            <person name="Rodrigues L."/>
            <person name="Saibo N.J.M."/>
            <person name="Varela M.C."/>
            <person name="Egas C."/>
            <person name="Matos J."/>
            <person name="Miguel C.M."/>
            <person name="Oliveira M.M."/>
            <person name="Ricardo C.P."/>
            <person name="Goncalves S."/>
        </authorList>
    </citation>
    <scope>NUCLEOTIDE SEQUENCE [LARGE SCALE GENOMIC DNA]</scope>
    <source>
        <strain evidence="3">cv. HL8</strain>
    </source>
</reference>
<accession>A0AAW0L8V9</accession>
<organism evidence="2 3">
    <name type="scientific">Quercus suber</name>
    <name type="common">Cork oak</name>
    <dbReference type="NCBI Taxonomy" id="58331"/>
    <lineage>
        <taxon>Eukaryota</taxon>
        <taxon>Viridiplantae</taxon>
        <taxon>Streptophyta</taxon>
        <taxon>Embryophyta</taxon>
        <taxon>Tracheophyta</taxon>
        <taxon>Spermatophyta</taxon>
        <taxon>Magnoliopsida</taxon>
        <taxon>eudicotyledons</taxon>
        <taxon>Gunneridae</taxon>
        <taxon>Pentapetalae</taxon>
        <taxon>rosids</taxon>
        <taxon>fabids</taxon>
        <taxon>Fagales</taxon>
        <taxon>Fagaceae</taxon>
        <taxon>Quercus</taxon>
    </lineage>
</organism>
<dbReference type="InterPro" id="IPR027942">
    <property type="entry name" value="SEO_N"/>
</dbReference>
<dbReference type="Pfam" id="PF14576">
    <property type="entry name" value="SEO_N"/>
    <property type="match status" value="1"/>
</dbReference>
<evidence type="ECO:0000313" key="3">
    <source>
        <dbReference type="Proteomes" id="UP000237347"/>
    </source>
</evidence>
<gene>
    <name evidence="2" type="ORF">CFP56_007138</name>
</gene>
<evidence type="ECO:0000259" key="1">
    <source>
        <dbReference type="Pfam" id="PF14576"/>
    </source>
</evidence>
<proteinExistence type="predicted"/>
<dbReference type="Proteomes" id="UP000237347">
    <property type="component" value="Unassembled WGS sequence"/>
</dbReference>
<evidence type="ECO:0000313" key="2">
    <source>
        <dbReference type="EMBL" id="KAK7847121.1"/>
    </source>
</evidence>
<name>A0AAW0L8V9_QUESU</name>
<dbReference type="AlphaFoldDB" id="A0AAW0L8V9"/>
<sequence>MASNALGSSQQSNKGGLSLFTLSEQEILNQIYSTHHVHDDEKFDVESLFIIVENILKRATVVVDNVVLGTHATVEDLEEKTPKQVLVHPYVHSRIFPVR</sequence>
<comment type="caution">
    <text evidence="2">The sequence shown here is derived from an EMBL/GenBank/DDBJ whole genome shotgun (WGS) entry which is preliminary data.</text>
</comment>
<protein>
    <recommendedName>
        <fullName evidence="1">Sieve element occlusion N-terminal domain-containing protein</fullName>
    </recommendedName>
</protein>
<keyword evidence="3" id="KW-1185">Reference proteome</keyword>